<dbReference type="GO" id="GO:0016989">
    <property type="term" value="F:sigma factor antagonist activity"/>
    <property type="evidence" value="ECO:0007669"/>
    <property type="project" value="TreeGrafter"/>
</dbReference>
<gene>
    <name evidence="4" type="ORF">D8S85_03165</name>
</gene>
<dbReference type="EMBL" id="CP032819">
    <property type="protein sequence ID" value="AZS28649.1"/>
    <property type="molecule type" value="Genomic_DNA"/>
</dbReference>
<dbReference type="RefSeq" id="WP_106624828.1">
    <property type="nucleotide sequence ID" value="NZ_CP032819.1"/>
</dbReference>
<accession>A0A3S9VQ66</accession>
<keyword evidence="5" id="KW-1185">Reference proteome</keyword>
<evidence type="ECO:0000313" key="5">
    <source>
        <dbReference type="Proteomes" id="UP000270673"/>
    </source>
</evidence>
<keyword evidence="1" id="KW-0812">Transmembrane</keyword>
<evidence type="ECO:0000256" key="1">
    <source>
        <dbReference type="SAM" id="Phobius"/>
    </source>
</evidence>
<dbReference type="Gene3D" id="3.55.50.30">
    <property type="match status" value="1"/>
</dbReference>
<dbReference type="KEGG" id="buy:D8S85_03165"/>
<evidence type="ECO:0000259" key="2">
    <source>
        <dbReference type="Pfam" id="PF04773"/>
    </source>
</evidence>
<organism evidence="4 5">
    <name type="scientific">Butyricimonas faecalis</name>
    <dbReference type="NCBI Taxonomy" id="2093856"/>
    <lineage>
        <taxon>Bacteria</taxon>
        <taxon>Pseudomonadati</taxon>
        <taxon>Bacteroidota</taxon>
        <taxon>Bacteroidia</taxon>
        <taxon>Bacteroidales</taxon>
        <taxon>Odoribacteraceae</taxon>
        <taxon>Butyricimonas</taxon>
    </lineage>
</organism>
<dbReference type="Pfam" id="PF04773">
    <property type="entry name" value="FecR"/>
    <property type="match status" value="1"/>
</dbReference>
<dbReference type="Gene3D" id="2.60.120.1440">
    <property type="match status" value="1"/>
</dbReference>
<keyword evidence="1" id="KW-1133">Transmembrane helix</keyword>
<feature type="transmembrane region" description="Helical" evidence="1">
    <location>
        <begin position="84"/>
        <end position="102"/>
    </location>
</feature>
<dbReference type="AlphaFoldDB" id="A0A3S9VQ66"/>
<evidence type="ECO:0000259" key="3">
    <source>
        <dbReference type="Pfam" id="PF16344"/>
    </source>
</evidence>
<sequence length="387" mass="44583">MENCNIDELITRFLASEVTLEELERLDQWLMEDENHLRHFFKCKNLYDAIHPAFSLEDIDEKKAYRKIEGVQNRNRKILHWKSIAAVAIVLFSVALSIFYFSRVNDESLQMRIVKADSSKQTERLVLELASGKKIMLDEPGVSEITDNNITVARVEKNAMNYMLQGSERNEEIYHQLRVPRGEEFFLTLSDGTKIWVNADTEVRFPVKFVGNERKIFIKGEAFLEVAKDSVMPFKVVMPNNEVVVLGTSFDVKAYPDEKEDQVTLVSGNISVQSSVTAQNLLLSPGEQVIVDKMNGKMEKRIVDTDLYCSWREGKFIFKSSSLEYILNTLARMYDMNICWQDESLKEVSFSGEIKRYDQIDKLLKMIGLTDDVKFLIQGKNIIVSNP</sequence>
<dbReference type="PANTHER" id="PTHR30273">
    <property type="entry name" value="PERIPLASMIC SIGNAL SENSOR AND SIGMA FACTOR ACTIVATOR FECR-RELATED"/>
    <property type="match status" value="1"/>
</dbReference>
<dbReference type="Proteomes" id="UP000270673">
    <property type="component" value="Chromosome"/>
</dbReference>
<dbReference type="InterPro" id="IPR012373">
    <property type="entry name" value="Ferrdict_sens_TM"/>
</dbReference>
<dbReference type="InterPro" id="IPR006860">
    <property type="entry name" value="FecR"/>
</dbReference>
<feature type="domain" description="Protein FecR C-terminal" evidence="3">
    <location>
        <begin position="315"/>
        <end position="384"/>
    </location>
</feature>
<protein>
    <submittedName>
        <fullName evidence="4">FecR family protein</fullName>
    </submittedName>
</protein>
<dbReference type="PANTHER" id="PTHR30273:SF2">
    <property type="entry name" value="PROTEIN FECR"/>
    <property type="match status" value="1"/>
</dbReference>
<dbReference type="OrthoDB" id="651134at2"/>
<dbReference type="Pfam" id="PF16344">
    <property type="entry name" value="FecR_C"/>
    <property type="match status" value="1"/>
</dbReference>
<proteinExistence type="predicted"/>
<keyword evidence="1" id="KW-0472">Membrane</keyword>
<evidence type="ECO:0000313" key="4">
    <source>
        <dbReference type="EMBL" id="AZS28649.1"/>
    </source>
</evidence>
<name>A0A3S9VQ66_9BACT</name>
<feature type="domain" description="FecR protein" evidence="2">
    <location>
        <begin position="177"/>
        <end position="270"/>
    </location>
</feature>
<dbReference type="InterPro" id="IPR032508">
    <property type="entry name" value="FecR_C"/>
</dbReference>
<reference evidence="4 5" key="1">
    <citation type="submission" date="2018-10" db="EMBL/GenBank/DDBJ databases">
        <title>Butyricimonas faecalis sp. nov., isolated from human faeces and emended description of the genus Butyricimonas.</title>
        <authorList>
            <person name="Le Roy T."/>
            <person name="Van der Smissen P."/>
            <person name="Paquot A."/>
            <person name="Delzenne N."/>
            <person name="Muccioli G."/>
            <person name="Collet J.-F."/>
            <person name="Cani P.D."/>
        </authorList>
    </citation>
    <scope>NUCLEOTIDE SEQUENCE [LARGE SCALE GENOMIC DNA]</scope>
    <source>
        <strain evidence="4 5">H184</strain>
    </source>
</reference>